<feature type="binding site" evidence="8">
    <location>
        <position position="175"/>
    </location>
    <ligand>
        <name>4-imidazolone-5-propanoate</name>
        <dbReference type="ChEBI" id="CHEBI:77893"/>
    </ligand>
</feature>
<organism evidence="10 11">
    <name type="scientific">Benzoatithermus flavus</name>
    <dbReference type="NCBI Taxonomy" id="3108223"/>
    <lineage>
        <taxon>Bacteria</taxon>
        <taxon>Pseudomonadati</taxon>
        <taxon>Pseudomonadota</taxon>
        <taxon>Alphaproteobacteria</taxon>
        <taxon>Geminicoccales</taxon>
        <taxon>Geminicoccaceae</taxon>
        <taxon>Benzoatithermus</taxon>
    </lineage>
</organism>
<dbReference type="EMBL" id="JBBLZC010000004">
    <property type="protein sequence ID" value="MEK0082645.1"/>
    <property type="molecule type" value="Genomic_DNA"/>
</dbReference>
<keyword evidence="5 8" id="KW-0369">Histidine metabolism</keyword>
<keyword evidence="6 8" id="KW-0862">Zinc</keyword>
<comment type="function">
    <text evidence="8">Catalyzes the hydrolytic cleavage of the carbon-nitrogen bond in imidazolone-5-propanoate to yield N-formimidoyl-L-glutamate. It is the third step in the universal histidine degradation pathway.</text>
</comment>
<keyword evidence="11" id="KW-1185">Reference proteome</keyword>
<comment type="subcellular location">
    <subcellularLocation>
        <location evidence="8">Cytoplasm</location>
    </subcellularLocation>
</comment>
<comment type="catalytic activity">
    <reaction evidence="8">
        <text>4-imidazolone-5-propanoate + H2O = N-formimidoyl-L-glutamate</text>
        <dbReference type="Rhea" id="RHEA:23660"/>
        <dbReference type="ChEBI" id="CHEBI:15377"/>
        <dbReference type="ChEBI" id="CHEBI:58928"/>
        <dbReference type="ChEBI" id="CHEBI:77893"/>
        <dbReference type="EC" id="3.5.2.7"/>
    </reaction>
</comment>
<dbReference type="Pfam" id="PF07969">
    <property type="entry name" value="Amidohydro_3"/>
    <property type="match status" value="1"/>
</dbReference>
<feature type="binding site" evidence="8">
    <location>
        <position position="240"/>
    </location>
    <ligand>
        <name>Fe(3+)</name>
        <dbReference type="ChEBI" id="CHEBI:29034"/>
    </ligand>
</feature>
<evidence type="ECO:0000313" key="10">
    <source>
        <dbReference type="EMBL" id="MEK0082645.1"/>
    </source>
</evidence>
<gene>
    <name evidence="8 10" type="primary">hutI</name>
    <name evidence="10" type="ORF">U1T56_05750</name>
</gene>
<feature type="binding site" evidence="8">
    <location>
        <position position="315"/>
    </location>
    <ligand>
        <name>Fe(3+)</name>
        <dbReference type="ChEBI" id="CHEBI:29034"/>
    </ligand>
</feature>
<dbReference type="Gene3D" id="2.30.40.10">
    <property type="entry name" value="Urease, subunit C, domain 1"/>
    <property type="match status" value="1"/>
</dbReference>
<feature type="binding site" evidence="8">
    <location>
        <position position="70"/>
    </location>
    <ligand>
        <name>Zn(2+)</name>
        <dbReference type="ChEBI" id="CHEBI:29105"/>
    </ligand>
</feature>
<proteinExistence type="inferred from homology"/>
<reference evidence="10 11" key="1">
    <citation type="submission" date="2024-01" db="EMBL/GenBank/DDBJ databases">
        <title>Multi-omics insights into the function and evolution of sodium benzoate biodegradation pathways in Benzoatithermus flavus gen. nov., sp. nov. from hot spring.</title>
        <authorList>
            <person name="Hu C.-J."/>
            <person name="Li W.-J."/>
        </authorList>
    </citation>
    <scope>NUCLEOTIDE SEQUENCE [LARGE SCALE GENOMIC DNA]</scope>
    <source>
        <strain evidence="10 11">SYSU G07066</strain>
    </source>
</reference>
<feature type="binding site" evidence="8">
    <location>
        <position position="243"/>
    </location>
    <ligand>
        <name>4-imidazolone-5-propanoate</name>
        <dbReference type="ChEBI" id="CHEBI:77893"/>
    </ligand>
</feature>
<keyword evidence="7 8" id="KW-0408">Iron</keyword>
<feature type="binding site" evidence="8">
    <location>
        <position position="315"/>
    </location>
    <ligand>
        <name>Zn(2+)</name>
        <dbReference type="ChEBI" id="CHEBI:29105"/>
    </ligand>
</feature>
<feature type="binding site" evidence="8">
    <location>
        <position position="79"/>
    </location>
    <ligand>
        <name>4-imidazolone-5-propanoate</name>
        <dbReference type="ChEBI" id="CHEBI:77893"/>
    </ligand>
</feature>
<evidence type="ECO:0000256" key="4">
    <source>
        <dbReference type="ARBA" id="ARBA00022801"/>
    </source>
</evidence>
<evidence type="ECO:0000313" key="11">
    <source>
        <dbReference type="Proteomes" id="UP001375743"/>
    </source>
</evidence>
<dbReference type="InterPro" id="IPR011059">
    <property type="entry name" value="Metal-dep_hydrolase_composite"/>
</dbReference>
<feature type="binding site" evidence="8">
    <location>
        <position position="72"/>
    </location>
    <ligand>
        <name>Fe(3+)</name>
        <dbReference type="ChEBI" id="CHEBI:29034"/>
    </ligand>
</feature>
<feature type="binding site" evidence="8">
    <location>
        <position position="72"/>
    </location>
    <ligand>
        <name>Zn(2+)</name>
        <dbReference type="ChEBI" id="CHEBI:29105"/>
    </ligand>
</feature>
<dbReference type="Proteomes" id="UP001375743">
    <property type="component" value="Unassembled WGS sequence"/>
</dbReference>
<comment type="pathway">
    <text evidence="8">Amino-acid degradation; L-histidine degradation into L-glutamate; N-formimidoyl-L-glutamate from L-histidine: step 3/3.</text>
</comment>
<feature type="binding site" evidence="8">
    <location>
        <position position="319"/>
    </location>
    <ligand>
        <name>N-formimidoyl-L-glutamate</name>
        <dbReference type="ChEBI" id="CHEBI:58928"/>
    </ligand>
</feature>
<dbReference type="InterPro" id="IPR013108">
    <property type="entry name" value="Amidohydro_3"/>
</dbReference>
<feature type="binding site" evidence="8">
    <location>
        <position position="142"/>
    </location>
    <ligand>
        <name>N-formimidoyl-L-glutamate</name>
        <dbReference type="ChEBI" id="CHEBI:58928"/>
    </ligand>
</feature>
<dbReference type="InterPro" id="IPR005920">
    <property type="entry name" value="HutI"/>
</dbReference>
<dbReference type="PANTHER" id="PTHR42752:SF1">
    <property type="entry name" value="IMIDAZOLONEPROPIONASE-RELATED"/>
    <property type="match status" value="1"/>
</dbReference>
<feature type="binding site" evidence="8">
    <location>
        <position position="317"/>
    </location>
    <ligand>
        <name>N-formimidoyl-L-glutamate</name>
        <dbReference type="ChEBI" id="CHEBI:58928"/>
    </ligand>
</feature>
<evidence type="ECO:0000256" key="5">
    <source>
        <dbReference type="ARBA" id="ARBA00022808"/>
    </source>
</evidence>
<dbReference type="PANTHER" id="PTHR42752">
    <property type="entry name" value="IMIDAZOLONEPROPIONASE"/>
    <property type="match status" value="1"/>
</dbReference>
<dbReference type="EC" id="3.5.2.7" evidence="1 8"/>
<dbReference type="Gene3D" id="3.20.20.140">
    <property type="entry name" value="Metal-dependent hydrolases"/>
    <property type="match status" value="1"/>
</dbReference>
<accession>A0ABU8XN73</accession>
<evidence type="ECO:0000256" key="7">
    <source>
        <dbReference type="ARBA" id="ARBA00023004"/>
    </source>
</evidence>
<evidence type="ECO:0000256" key="6">
    <source>
        <dbReference type="ARBA" id="ARBA00022833"/>
    </source>
</evidence>
<protein>
    <recommendedName>
        <fullName evidence="1 8">Imidazolonepropionase</fullName>
        <ecNumber evidence="1 8">3.5.2.7</ecNumber>
    </recommendedName>
    <alternativeName>
        <fullName evidence="8">Imidazolone-5-propionate hydrolase</fullName>
    </alternativeName>
</protein>
<feature type="binding site" evidence="8">
    <location>
        <position position="70"/>
    </location>
    <ligand>
        <name>Fe(3+)</name>
        <dbReference type="ChEBI" id="CHEBI:29034"/>
    </ligand>
</feature>
<dbReference type="InterPro" id="IPR032466">
    <property type="entry name" value="Metal_Hydrolase"/>
</dbReference>
<evidence type="ECO:0000256" key="8">
    <source>
        <dbReference type="HAMAP-Rule" id="MF_00372"/>
    </source>
</evidence>
<sequence>MIWDRLWLNAHLATMRPGSMAYGAIENGAIAVRGGRIAWLGPMAALPHRNAVLVEDLAGAWVTPGLIDCHTHLVFGGNRANEFELRLQGVAYAEIARRGGGIRSTVAATRAASEEELLAAAAQRLAALQRGGVTTVEIKSGYGLEPETELRMLRVARTLGRRPDIDVVTSFLGLHAVPAEYAGDSSGYLDLVKGPMLQAVIREGLADAVDAFCETIAFSSEEVAALFAAAKALGLPVKLHADQLGDLGGAALAARFGALSADHLEHTSEDGVRAMAEAGTVAVLLPGAYYMLRETRRPPVELLRAHGVPMAVATDANPGTSPLLSPLLALNMACVLFGLTPEEALAGMTRVAARALGLADRGVLEVGALADLAVWRIGQPAELCYWLGLDPLERLFKAGAPVGTVGAAATAPLP</sequence>
<feature type="binding site" evidence="8">
    <location>
        <position position="142"/>
    </location>
    <ligand>
        <name>4-imidazolone-5-propanoate</name>
        <dbReference type="ChEBI" id="CHEBI:77893"/>
    </ligand>
</feature>
<dbReference type="NCBIfam" id="TIGR01224">
    <property type="entry name" value="hutI"/>
    <property type="match status" value="1"/>
</dbReference>
<evidence type="ECO:0000256" key="2">
    <source>
        <dbReference type="ARBA" id="ARBA00022490"/>
    </source>
</evidence>
<dbReference type="RefSeq" id="WP_418158494.1">
    <property type="nucleotide sequence ID" value="NZ_JBBLZC010000004.1"/>
</dbReference>
<feature type="domain" description="Amidohydrolase 3" evidence="9">
    <location>
        <begin position="107"/>
        <end position="376"/>
    </location>
</feature>
<feature type="binding site" evidence="8">
    <location>
        <position position="240"/>
    </location>
    <ligand>
        <name>Zn(2+)</name>
        <dbReference type="ChEBI" id="CHEBI:29105"/>
    </ligand>
</feature>
<keyword evidence="4 8" id="KW-0378">Hydrolase</keyword>
<evidence type="ECO:0000259" key="9">
    <source>
        <dbReference type="Pfam" id="PF07969"/>
    </source>
</evidence>
<dbReference type="SUPFAM" id="SSF51556">
    <property type="entry name" value="Metallo-dependent hydrolases"/>
    <property type="match status" value="1"/>
</dbReference>
<evidence type="ECO:0000256" key="1">
    <source>
        <dbReference type="ARBA" id="ARBA00012864"/>
    </source>
</evidence>
<keyword evidence="3 8" id="KW-0479">Metal-binding</keyword>
<comment type="caution">
    <text evidence="10">The sequence shown here is derived from an EMBL/GenBank/DDBJ whole genome shotgun (WGS) entry which is preliminary data.</text>
</comment>
<dbReference type="SUPFAM" id="SSF51338">
    <property type="entry name" value="Composite domain of metallo-dependent hydrolases"/>
    <property type="match status" value="1"/>
</dbReference>
<dbReference type="HAMAP" id="MF_00372">
    <property type="entry name" value="HutI"/>
    <property type="match status" value="1"/>
</dbReference>
<name>A0ABU8XN73_9PROT</name>
<comment type="similarity">
    <text evidence="8">Belongs to the metallo-dependent hydrolases superfamily. HutI family.</text>
</comment>
<keyword evidence="2 8" id="KW-0963">Cytoplasm</keyword>
<feature type="binding site" evidence="8">
    <location>
        <position position="320"/>
    </location>
    <ligand>
        <name>4-imidazolone-5-propanoate</name>
        <dbReference type="ChEBI" id="CHEBI:77893"/>
    </ligand>
</feature>
<evidence type="ECO:0000256" key="3">
    <source>
        <dbReference type="ARBA" id="ARBA00022723"/>
    </source>
</evidence>
<comment type="cofactor">
    <cofactor evidence="8">
        <name>Zn(2+)</name>
        <dbReference type="ChEBI" id="CHEBI:29105"/>
    </cofactor>
    <cofactor evidence="8">
        <name>Fe(3+)</name>
        <dbReference type="ChEBI" id="CHEBI:29034"/>
    </cofactor>
    <text evidence="8">Binds 1 zinc or iron ion per subunit.</text>
</comment>
<dbReference type="GO" id="GO:0050480">
    <property type="term" value="F:imidazolonepropionase activity"/>
    <property type="evidence" value="ECO:0007669"/>
    <property type="project" value="UniProtKB-EC"/>
</dbReference>